<evidence type="ECO:0000313" key="4">
    <source>
        <dbReference type="Proteomes" id="UP000008021"/>
    </source>
</evidence>
<name>A0A0E0EFF3_9ORYZ</name>
<feature type="transmembrane region" description="Helical" evidence="2">
    <location>
        <begin position="1448"/>
        <end position="1473"/>
    </location>
</feature>
<dbReference type="Gramene" id="OMERI07G21130.1">
    <property type="protein sequence ID" value="OMERI07G21130.1"/>
    <property type="gene ID" value="OMERI07G21130"/>
</dbReference>
<dbReference type="EnsemblPlants" id="OMERI07G21130.1">
    <property type="protein sequence ID" value="OMERI07G21130.1"/>
    <property type="gene ID" value="OMERI07G21130"/>
</dbReference>
<dbReference type="Proteomes" id="UP000008021">
    <property type="component" value="Chromosome 7"/>
</dbReference>
<dbReference type="SUPFAM" id="SSF48371">
    <property type="entry name" value="ARM repeat"/>
    <property type="match status" value="2"/>
</dbReference>
<feature type="transmembrane region" description="Helical" evidence="2">
    <location>
        <begin position="1480"/>
        <end position="1498"/>
    </location>
</feature>
<evidence type="ECO:0000256" key="2">
    <source>
        <dbReference type="SAM" id="Phobius"/>
    </source>
</evidence>
<feature type="transmembrane region" description="Helical" evidence="2">
    <location>
        <begin position="1601"/>
        <end position="1621"/>
    </location>
</feature>
<dbReference type="InterPro" id="IPR011989">
    <property type="entry name" value="ARM-like"/>
</dbReference>
<sequence>MEHRPGGVLPLELHHRRCPRSLVEARGPEMGDIAGEEHRIQIAAGASSDRQDKVAAPEKWVNCFVRVVALMERTGNALVTLAFTWATVVLLGGYPAVLDSHGDFWFATAIVFIEAARMFSRNNRFDYQLFFRTRAVVREELARMRLTQHDSFGVGEKTNLGQSLTILCSMTDGQTLNTKIQCLFYFGTEGVLYIVASTLEVFSFIPRRSLVRPGGFTGQWGVESVNLYYAYAFDKYMEGGVFAPKRINLSNFAIDSINSDLSKNQLYRIRMMHTFLQRDPTRVQLLEKLTTSMQTKARLINMLDWTDGNHHTTVGKKQKEKRNRELPAAPSPRTTRIASAETPGYGCLGAVLHSRRGCPAARLNDGRKITNSHAAGADDESRHPRPKVIEQVWGSDWIEEVWTREDEGNMARPSPVEASGGLVMGDITGGGGELRVQIAANSGGQGGKVCGAAPEKCLNRFVRVVALMERTGNALGTLATVILLGGYPTELDSKNGYWFITVIVFTEAARMYSSDKSDYRLFFRARGAFRFLGGNGLIVIVFFWEAFAVLSLVASNLRVWGVILYEQLEGHRAVTGHALRYPYLYGTPFLQSYCWLPPYLSIITGICTKSFSKTHLPCGYLLSAIVLIVTISRLRFPNSKHAFRRQFILNSCMFAAIVMLVLMVDPDLRSFMIVIDICAVIILSFGNLHIPAALVHVSLAGYRLAKHDTGGKTIFARSTKIHNSPGQKNFGASITIFYSMVLGQGILHIVAGMLEVFSFIPRRTLVRCGGFTGEWGVESVNLYYTYAFEKNMEGGVFAVKRISLSNFAMDSINSDLSKKQLYGIRMIHIFLQRDPTRAQLLEKLTTSTQTMARLISMLGWTSRNDHTTIRLYAVKVTAELAKSLRVVTVPGTMYLVSTLLDTDRKPKRRHPLLDEDDDRDPLFVDTVESQEKSLDAAGDQGQRQGSAGDTDIMLKTPTRSTHTNNPRSTYKCWERISEYKSIPKERPLTDDDLLPALGMSIVYSLAGCDQNNCVEIDKVTDLIPKIIGFSSYRSATLNSEAQQKVLLKLSLQALQRLTSIEGEIGMTLRYKISKHPFLLRNLAEILGDNSSSNQELRRLVAGILRNLAIDRDTRQEIGQMQVLITRLIKAFLDSNGPSSSDVDCLLPKVAGQALVMLSLENSHNCFVILKEPELINKLKNMILIYDDKYKYVAASLLRNMCLHAQPELTELDLKELSQTLREVLERIMDAEGAELEILIGLSSQICKLIPEEFAQELEHGQIKRRFIKRLMMDALSNVELTPSRAENYMVFLGDTGFMECNTLLSALADRVKELMGRHMMAADGSVVAEHRIQMPAVASESGQADHKAVVAAPEKWLNYFVRLLAGIESAGNALGTLAFTWGTVVLLGGYPSNLKDDFVSTTAIIFLEATRYVYIYATSPRLREIIFTRNNMLDYQLLFRTRGAFRPLAWNGLMVIAGFSVSMVSTVVWNVLWARIGIEIIVVLFAADQFLCAGVLRLRLRINSRLRRQISLWSPVVALSILASCIYREHRSSLATRIVYGLLLVVVLLVTISRLQFPIIINRVQGDLGRKYVFWRPFILCSCMLAAIVMPMFMIEKIYRYAIMLVDIEALAIVSFGNLQIPAAIARVVLAGLCLHPKGYDGQGGTAHIVPSLKIFYGMVLGQGILYIVAGMLEVFSFIPRRSLIRNGGFTGQWGVEFVDLYYADAYDKYMEGGLFASKRISLSNFAMDSLNSDLSKNQLYGVRMMHIFLQSDLTRARLLEKLTGSTQTMARLIKMFDWSSRHHRKAIRLYAAKVTAELAKNLRVETVPGTLQLVSTLLDADGKPKRGHPLLDADGDQDHFVDILDRQDKKHDIAGDQEPIEDTDNQMETPTRSTHINDQRYIPRIWQRILAYWSIPKEQPLTDDDLLPALGMSIIYSLAGYDQNNCVEIDKVTDLIPKIIGFTSFRSAMVNSEAQQKVLLKSSLKVLQRLTRIDGEIGITLRYKISKHPFLLRNLAEILGDSSSSNQELRRLVAGILRNLAIDRDTRQEIGQMKMLITRLLKAFLDSNGSFSSDVDCLLPKVVGQALVMLSSENSHNCFVMLKEPDFVHKLKNMILIHDDKYIYVAASLLRNMCLHAQHELTESDLKELSHTLREVLERIMDAEGAELEILIGLSSQICKLIPEEFAQELEHGQIKRRFIKRLVDALNANMKPSAHCPGIRRVILEQSIYMMECSSRNANCFNEFRMMDAVSMVDETPSRAEKYMSFLGDMGFMECKTALSALVDRAKDLMSRQWLHDINSAN</sequence>
<keyword evidence="2" id="KW-0472">Membrane</keyword>
<feature type="region of interest" description="Disordered" evidence="1">
    <location>
        <begin position="931"/>
        <end position="967"/>
    </location>
</feature>
<feature type="transmembrane region" description="Helical" evidence="2">
    <location>
        <begin position="532"/>
        <end position="554"/>
    </location>
</feature>
<feature type="transmembrane region" description="Helical" evidence="2">
    <location>
        <begin position="730"/>
        <end position="754"/>
    </location>
</feature>
<feature type="transmembrane region" description="Helical" evidence="2">
    <location>
        <begin position="76"/>
        <end position="98"/>
    </location>
</feature>
<keyword evidence="2" id="KW-0812">Transmembrane</keyword>
<dbReference type="InterPro" id="IPR016024">
    <property type="entry name" value="ARM-type_fold"/>
</dbReference>
<keyword evidence="4" id="KW-1185">Reference proteome</keyword>
<accession>A0A0E0EFF3</accession>
<dbReference type="PANTHER" id="PTHR33115:SF11">
    <property type="entry name" value="OS07G0654700 PROTEIN"/>
    <property type="match status" value="1"/>
</dbReference>
<keyword evidence="2" id="KW-1133">Transmembrane helix</keyword>
<dbReference type="HOGENOM" id="CLU_233844_0_0_1"/>
<evidence type="ECO:0000256" key="1">
    <source>
        <dbReference type="SAM" id="MobiDB-lite"/>
    </source>
</evidence>
<feature type="region of interest" description="Disordered" evidence="1">
    <location>
        <begin position="310"/>
        <end position="340"/>
    </location>
</feature>
<feature type="region of interest" description="Disordered" evidence="1">
    <location>
        <begin position="1855"/>
        <end position="1874"/>
    </location>
</feature>
<reference evidence="3" key="1">
    <citation type="submission" date="2015-04" db="UniProtKB">
        <authorList>
            <consortium name="EnsemblPlants"/>
        </authorList>
    </citation>
    <scope>IDENTIFICATION</scope>
</reference>
<feature type="transmembrane region" description="Helical" evidence="2">
    <location>
        <begin position="647"/>
        <end position="664"/>
    </location>
</feature>
<feature type="transmembrane region" description="Helical" evidence="2">
    <location>
        <begin position="1510"/>
        <end position="1527"/>
    </location>
</feature>
<feature type="transmembrane region" description="Helical" evidence="2">
    <location>
        <begin position="1539"/>
        <end position="1561"/>
    </location>
</feature>
<dbReference type="PANTHER" id="PTHR33115">
    <property type="entry name" value="ARM REPEAT SUPERFAMILY PROTEIN"/>
    <property type="match status" value="1"/>
</dbReference>
<feature type="transmembrane region" description="Helical" evidence="2">
    <location>
        <begin position="670"/>
        <end position="697"/>
    </location>
</feature>
<protein>
    <submittedName>
        <fullName evidence="3">Uncharacterized protein</fullName>
    </submittedName>
</protein>
<reference evidence="3" key="2">
    <citation type="submission" date="2018-05" db="EMBL/GenBank/DDBJ databases">
        <title>OmerRS3 (Oryza meridionalis Reference Sequence Version 3).</title>
        <authorList>
            <person name="Zhang J."/>
            <person name="Kudrna D."/>
            <person name="Lee S."/>
            <person name="Talag J."/>
            <person name="Welchert J."/>
            <person name="Wing R.A."/>
        </authorList>
    </citation>
    <scope>NUCLEOTIDE SEQUENCE [LARGE SCALE GENOMIC DNA]</scope>
    <source>
        <strain evidence="3">cv. OR44</strain>
    </source>
</reference>
<proteinExistence type="predicted"/>
<feature type="transmembrane region" description="Helical" evidence="2">
    <location>
        <begin position="1655"/>
        <end position="1676"/>
    </location>
</feature>
<feature type="transmembrane region" description="Helical" evidence="2">
    <location>
        <begin position="1573"/>
        <end position="1594"/>
    </location>
</feature>
<feature type="transmembrane region" description="Helical" evidence="2">
    <location>
        <begin position="104"/>
        <end position="120"/>
    </location>
</feature>
<dbReference type="STRING" id="40149.A0A0E0EFF3"/>
<dbReference type="Gene3D" id="1.25.10.10">
    <property type="entry name" value="Leucine-rich Repeat Variant"/>
    <property type="match status" value="2"/>
</dbReference>
<organism evidence="3">
    <name type="scientific">Oryza meridionalis</name>
    <dbReference type="NCBI Taxonomy" id="40149"/>
    <lineage>
        <taxon>Eukaryota</taxon>
        <taxon>Viridiplantae</taxon>
        <taxon>Streptophyta</taxon>
        <taxon>Embryophyta</taxon>
        <taxon>Tracheophyta</taxon>
        <taxon>Spermatophyta</taxon>
        <taxon>Magnoliopsida</taxon>
        <taxon>Liliopsida</taxon>
        <taxon>Poales</taxon>
        <taxon>Poaceae</taxon>
        <taxon>BOP clade</taxon>
        <taxon>Oryzoideae</taxon>
        <taxon>Oryzeae</taxon>
        <taxon>Oryzinae</taxon>
        <taxon>Oryza</taxon>
    </lineage>
</organism>
<feature type="compositionally biased region" description="Polar residues" evidence="1">
    <location>
        <begin position="957"/>
        <end position="967"/>
    </location>
</feature>
<feature type="transmembrane region" description="Helical" evidence="2">
    <location>
        <begin position="619"/>
        <end position="635"/>
    </location>
</feature>
<evidence type="ECO:0000313" key="3">
    <source>
        <dbReference type="EnsemblPlants" id="OMERI07G21130.1"/>
    </source>
</evidence>